<sequence length="171" mass="18747">MRAFVAISMSPEVSDAMVRLQRRLGFGRAVPEDNLHLTLAFLDDQPEDLLEELHGHLAGLRCAPFSLSFTGLGVFGSAVHVPANDSANLTTLHGRVLGTCRKAGITLARRRFRPHVTVARLGKGQTPPPLRAELADFQIPDMEVQQVTLFESTLHPKGARHDPLAIYPLRA</sequence>
<evidence type="ECO:0000313" key="3">
    <source>
        <dbReference type="EMBL" id="WZK90641.1"/>
    </source>
</evidence>
<evidence type="ECO:0000313" key="4">
    <source>
        <dbReference type="Proteomes" id="UP001623232"/>
    </source>
</evidence>
<dbReference type="EMBL" id="CP123584">
    <property type="protein sequence ID" value="WZK90641.1"/>
    <property type="molecule type" value="Genomic_DNA"/>
</dbReference>
<reference evidence="3 4" key="1">
    <citation type="submission" date="2023-04" db="EMBL/GenBank/DDBJ databases">
        <title>Complete genome sequence of Alisedimentitalea scapharcae.</title>
        <authorList>
            <person name="Rong J.-C."/>
            <person name="Yi M.-L."/>
            <person name="Zhao Q."/>
        </authorList>
    </citation>
    <scope>NUCLEOTIDE SEQUENCE [LARGE SCALE GENOMIC DNA]</scope>
    <source>
        <strain evidence="3 4">KCTC 42119</strain>
    </source>
</reference>
<dbReference type="InterPro" id="IPR009097">
    <property type="entry name" value="Cyclic_Pdiesterase"/>
</dbReference>
<comment type="similarity">
    <text evidence="2">Belongs to the 2H phosphoesterase superfamily. ThpR family.</text>
</comment>
<dbReference type="Proteomes" id="UP001623232">
    <property type="component" value="Chromosome"/>
</dbReference>
<dbReference type="HAMAP" id="MF_01940">
    <property type="entry name" value="RNA_CPDase"/>
    <property type="match status" value="1"/>
</dbReference>
<dbReference type="RefSeq" id="WP_406649588.1">
    <property type="nucleotide sequence ID" value="NZ_CP123584.1"/>
</dbReference>
<feature type="short sequence motif" description="HXTX 2" evidence="2">
    <location>
        <begin position="115"/>
        <end position="118"/>
    </location>
</feature>
<comment type="function">
    <text evidence="2">Hydrolyzes RNA 2',3'-cyclic phosphodiester to an RNA 2'-phosphomonoester.</text>
</comment>
<feature type="active site" description="Proton donor" evidence="2">
    <location>
        <position position="36"/>
    </location>
</feature>
<dbReference type="PANTHER" id="PTHR35561">
    <property type="entry name" value="RNA 2',3'-CYCLIC PHOSPHODIESTERASE"/>
    <property type="match status" value="1"/>
</dbReference>
<dbReference type="InterPro" id="IPR004175">
    <property type="entry name" value="RNA_CPDase"/>
</dbReference>
<organism evidence="3 4">
    <name type="scientific">Aliisedimentitalea scapharcae</name>
    <dbReference type="NCBI Taxonomy" id="1524259"/>
    <lineage>
        <taxon>Bacteria</taxon>
        <taxon>Pseudomonadati</taxon>
        <taxon>Pseudomonadota</taxon>
        <taxon>Alphaproteobacteria</taxon>
        <taxon>Rhodobacterales</taxon>
        <taxon>Roseobacteraceae</taxon>
        <taxon>Aliisedimentitalea</taxon>
    </lineage>
</organism>
<dbReference type="Pfam" id="PF13563">
    <property type="entry name" value="2_5_RNA_ligase2"/>
    <property type="match status" value="1"/>
</dbReference>
<protein>
    <recommendedName>
        <fullName evidence="2">RNA 2',3'-cyclic phosphodiesterase</fullName>
        <shortName evidence="2">RNA 2',3'-CPDase</shortName>
        <ecNumber evidence="2">3.1.4.58</ecNumber>
    </recommendedName>
</protein>
<comment type="catalytic activity">
    <reaction evidence="2">
        <text>a 3'-end 2',3'-cyclophospho-ribonucleotide-RNA + H2O = a 3'-end 2'-phospho-ribonucleotide-RNA + H(+)</text>
        <dbReference type="Rhea" id="RHEA:11828"/>
        <dbReference type="Rhea" id="RHEA-COMP:10464"/>
        <dbReference type="Rhea" id="RHEA-COMP:17353"/>
        <dbReference type="ChEBI" id="CHEBI:15377"/>
        <dbReference type="ChEBI" id="CHEBI:15378"/>
        <dbReference type="ChEBI" id="CHEBI:83064"/>
        <dbReference type="ChEBI" id="CHEBI:173113"/>
        <dbReference type="EC" id="3.1.4.58"/>
    </reaction>
</comment>
<evidence type="ECO:0000256" key="1">
    <source>
        <dbReference type="ARBA" id="ARBA00022801"/>
    </source>
</evidence>
<name>A0ABZ2XX04_9RHOB</name>
<feature type="active site" description="Proton acceptor" evidence="2">
    <location>
        <position position="115"/>
    </location>
</feature>
<keyword evidence="1 2" id="KW-0378">Hydrolase</keyword>
<evidence type="ECO:0000256" key="2">
    <source>
        <dbReference type="HAMAP-Rule" id="MF_01940"/>
    </source>
</evidence>
<dbReference type="SUPFAM" id="SSF55144">
    <property type="entry name" value="LigT-like"/>
    <property type="match status" value="1"/>
</dbReference>
<feature type="short sequence motif" description="HXTX 1" evidence="2">
    <location>
        <begin position="36"/>
        <end position="39"/>
    </location>
</feature>
<dbReference type="Gene3D" id="3.90.1140.10">
    <property type="entry name" value="Cyclic phosphodiesterase"/>
    <property type="match status" value="1"/>
</dbReference>
<gene>
    <name evidence="3" type="primary">thpR</name>
    <name evidence="3" type="ORF">QEZ52_08875</name>
</gene>
<accession>A0ABZ2XX04</accession>
<dbReference type="PANTHER" id="PTHR35561:SF1">
    <property type="entry name" value="RNA 2',3'-CYCLIC PHOSPHODIESTERASE"/>
    <property type="match status" value="1"/>
</dbReference>
<proteinExistence type="inferred from homology"/>
<keyword evidence="4" id="KW-1185">Reference proteome</keyword>
<dbReference type="NCBIfam" id="TIGR02258">
    <property type="entry name" value="2_5_ligase"/>
    <property type="match status" value="1"/>
</dbReference>
<dbReference type="EC" id="3.1.4.58" evidence="2"/>